<keyword evidence="1" id="KW-1133">Transmembrane helix</keyword>
<feature type="transmembrane region" description="Helical" evidence="1">
    <location>
        <begin position="122"/>
        <end position="139"/>
    </location>
</feature>
<evidence type="ECO:0000313" key="3">
    <source>
        <dbReference type="Proteomes" id="UP000813824"/>
    </source>
</evidence>
<gene>
    <name evidence="2" type="ORF">BXZ70DRAFT_647152</name>
</gene>
<evidence type="ECO:0000313" key="2">
    <source>
        <dbReference type="EMBL" id="KAH8079406.1"/>
    </source>
</evidence>
<feature type="transmembrane region" description="Helical" evidence="1">
    <location>
        <begin position="334"/>
        <end position="350"/>
    </location>
</feature>
<organism evidence="2 3">
    <name type="scientific">Cristinia sonorae</name>
    <dbReference type="NCBI Taxonomy" id="1940300"/>
    <lineage>
        <taxon>Eukaryota</taxon>
        <taxon>Fungi</taxon>
        <taxon>Dikarya</taxon>
        <taxon>Basidiomycota</taxon>
        <taxon>Agaricomycotina</taxon>
        <taxon>Agaricomycetes</taxon>
        <taxon>Agaricomycetidae</taxon>
        <taxon>Agaricales</taxon>
        <taxon>Pleurotineae</taxon>
        <taxon>Stephanosporaceae</taxon>
        <taxon>Cristinia</taxon>
    </lineage>
</organism>
<accession>A0A8K0UDW7</accession>
<comment type="caution">
    <text evidence="2">The sequence shown here is derived from an EMBL/GenBank/DDBJ whole genome shotgun (WGS) entry which is preliminary data.</text>
</comment>
<sequence length="354" mass="39470">MPLFFTTQTVTTSHYSSRPLLPLDVFDGHAEQFRIHTLHALHERWRVVMEQYATDMSSLAQVNGVADSDANHPADEAPIATVRPPLLIALTGYRLSNILLVIVIGTVKFVLTMYGYSTVPTALDWALGVVLALLSYYVGMYESIQPQVCPWFFHKDYTMHLAFSALRFIRAVYALIVRGVILPLLSLAVIALPIRLMLHASEHMTHGRIWWLPVAVWLLAWMIIPEPPFMVMLVLGGRLGMGVLPQMIQEALSKTVYKMTRFTPVPRDVSLYSSGVPIFNAADVLAGILVVGLTTLVCAAYEGNLWVKGVEGPGVVLLLELARRRMRFAGNRTLGYTVLWAVTTSCWVVTKFSD</sequence>
<proteinExistence type="predicted"/>
<keyword evidence="1" id="KW-0472">Membrane</keyword>
<protein>
    <submittedName>
        <fullName evidence="2">Uncharacterized protein</fullName>
    </submittedName>
</protein>
<name>A0A8K0UDW7_9AGAR</name>
<feature type="transmembrane region" description="Helical" evidence="1">
    <location>
        <begin position="208"/>
        <end position="224"/>
    </location>
</feature>
<reference evidence="2" key="1">
    <citation type="journal article" date="2021" name="New Phytol.">
        <title>Evolutionary innovations through gain and loss of genes in the ectomycorrhizal Boletales.</title>
        <authorList>
            <person name="Wu G."/>
            <person name="Miyauchi S."/>
            <person name="Morin E."/>
            <person name="Kuo A."/>
            <person name="Drula E."/>
            <person name="Varga T."/>
            <person name="Kohler A."/>
            <person name="Feng B."/>
            <person name="Cao Y."/>
            <person name="Lipzen A."/>
            <person name="Daum C."/>
            <person name="Hundley H."/>
            <person name="Pangilinan J."/>
            <person name="Johnson J."/>
            <person name="Barry K."/>
            <person name="LaButti K."/>
            <person name="Ng V."/>
            <person name="Ahrendt S."/>
            <person name="Min B."/>
            <person name="Choi I.G."/>
            <person name="Park H."/>
            <person name="Plett J.M."/>
            <person name="Magnuson J."/>
            <person name="Spatafora J.W."/>
            <person name="Nagy L.G."/>
            <person name="Henrissat B."/>
            <person name="Grigoriev I.V."/>
            <person name="Yang Z.L."/>
            <person name="Xu J."/>
            <person name="Martin F.M."/>
        </authorList>
    </citation>
    <scope>NUCLEOTIDE SEQUENCE</scope>
    <source>
        <strain evidence="2">KKN 215</strain>
    </source>
</reference>
<dbReference type="Proteomes" id="UP000813824">
    <property type="component" value="Unassembled WGS sequence"/>
</dbReference>
<feature type="transmembrane region" description="Helical" evidence="1">
    <location>
        <begin position="175"/>
        <end position="196"/>
    </location>
</feature>
<dbReference type="OrthoDB" id="3058001at2759"/>
<dbReference type="AlphaFoldDB" id="A0A8K0UDW7"/>
<dbReference type="EMBL" id="JAEVFJ010000056">
    <property type="protein sequence ID" value="KAH8079406.1"/>
    <property type="molecule type" value="Genomic_DNA"/>
</dbReference>
<keyword evidence="1" id="KW-0812">Transmembrane</keyword>
<keyword evidence="3" id="KW-1185">Reference proteome</keyword>
<feature type="transmembrane region" description="Helical" evidence="1">
    <location>
        <begin position="98"/>
        <end position="116"/>
    </location>
</feature>
<evidence type="ECO:0000256" key="1">
    <source>
        <dbReference type="SAM" id="Phobius"/>
    </source>
</evidence>